<protein>
    <submittedName>
        <fullName evidence="1">Uncharacterized protein</fullName>
    </submittedName>
</protein>
<dbReference type="EMBL" id="JABAFN010000023">
    <property type="protein sequence ID" value="NME22385.1"/>
    <property type="molecule type" value="Genomic_DNA"/>
</dbReference>
<dbReference type="Proteomes" id="UP000587270">
    <property type="component" value="Unassembled WGS sequence"/>
</dbReference>
<accession>A0A0U5JZR8</accession>
<evidence type="ECO:0000313" key="1">
    <source>
        <dbReference type="EMBL" id="CUR43385.1"/>
    </source>
</evidence>
<dbReference type="AlphaFoldDB" id="A0A0U5JZR8"/>
<dbReference type="Proteomes" id="UP000194219">
    <property type="component" value="Unassembled WGS sequence"/>
</dbReference>
<sequence>MKSYKILYQEDQHKNFSDYFKKENIDYIEGKINGSFAIQYNPQKLNSLLNEKEFFAKWIEYGIKQAIMTDQKFAFLILNLERIGISFLDCETNDGDNREIICDEDDRVSRELLLDLVSDEYKYILSATFFSKTHRNKIKLTQKGILHFEKSGEEIKTLIDIVNVGNEALNNEKCI</sequence>
<proteinExistence type="predicted"/>
<reference evidence="3 4" key="2">
    <citation type="submission" date="2016-09" db="EMBL/GenBank/DDBJ databases">
        <title>Lactobacillus reuteri KLR3006, genome sequencing and assembly.</title>
        <authorList>
            <person name="Lee J.-Y."/>
            <person name="Kim E.B."/>
            <person name="Choi Y.-J."/>
        </authorList>
    </citation>
    <scope>NUCLEOTIDE SEQUENCE [LARGE SCALE GENOMIC DNA]</scope>
    <source>
        <strain evidence="3 4">KLR3006</strain>
    </source>
</reference>
<organism evidence="1">
    <name type="scientific">Limosilactobacillus reuteri</name>
    <name type="common">Lactobacillus reuteri</name>
    <dbReference type="NCBI Taxonomy" id="1598"/>
    <lineage>
        <taxon>Bacteria</taxon>
        <taxon>Bacillati</taxon>
        <taxon>Bacillota</taxon>
        <taxon>Bacilli</taxon>
        <taxon>Lactobacillales</taxon>
        <taxon>Lactobacillaceae</taxon>
        <taxon>Limosilactobacillus</taxon>
    </lineage>
</organism>
<evidence type="ECO:0000313" key="3">
    <source>
        <dbReference type="EMBL" id="OTA93431.1"/>
    </source>
</evidence>
<dbReference type="RefSeq" id="WP_063164274.1">
    <property type="nucleotide sequence ID" value="NZ_CP014786.1"/>
</dbReference>
<dbReference type="EMBL" id="LN887772">
    <property type="protein sequence ID" value="CUR43385.1"/>
    <property type="molecule type" value="Genomic_DNA"/>
</dbReference>
<dbReference type="EMBL" id="MIMV01000004">
    <property type="protein sequence ID" value="OTA93431.1"/>
    <property type="molecule type" value="Genomic_DNA"/>
</dbReference>
<reference evidence="2 5" key="3">
    <citation type="submission" date="2020-04" db="EMBL/GenBank/DDBJ databases">
        <authorList>
            <person name="Hitch T.C.A."/>
            <person name="Wylensek D."/>
            <person name="Clavel T."/>
        </authorList>
    </citation>
    <scope>NUCLEOTIDE SEQUENCE [LARGE SCALE GENOMIC DNA]</scope>
    <source>
        <strain evidence="2 5">WCA-386-APC-4I</strain>
    </source>
</reference>
<evidence type="ECO:0000313" key="5">
    <source>
        <dbReference type="Proteomes" id="UP000587270"/>
    </source>
</evidence>
<reference evidence="1" key="1">
    <citation type="submission" date="2015-10" db="EMBL/GenBank/DDBJ databases">
        <authorList>
            <person name="Gilbert D.G."/>
        </authorList>
    </citation>
    <scope>NUCLEOTIDE SEQUENCE</scope>
    <source>
        <strain evidence="1">Lp167-67</strain>
    </source>
</reference>
<evidence type="ECO:0000313" key="2">
    <source>
        <dbReference type="EMBL" id="NME22385.1"/>
    </source>
</evidence>
<gene>
    <name evidence="3" type="ORF">BHL83_10065</name>
    <name evidence="2" type="ORF">HF865_06720</name>
    <name evidence="1" type="ORF">LRLP16767_LRLP167_01184</name>
</gene>
<name>A0A0U5JZR8_LIMRT</name>
<evidence type="ECO:0000313" key="4">
    <source>
        <dbReference type="Proteomes" id="UP000194219"/>
    </source>
</evidence>